<comment type="similarity">
    <text evidence="1">Belongs to the sigma-70 factor family. ECF subfamily.</text>
</comment>
<dbReference type="InterPro" id="IPR014327">
    <property type="entry name" value="RNA_pol_sigma70_bacteroid"/>
</dbReference>
<dbReference type="InterPro" id="IPR036388">
    <property type="entry name" value="WH-like_DNA-bd_sf"/>
</dbReference>
<dbReference type="InterPro" id="IPR039425">
    <property type="entry name" value="RNA_pol_sigma-70-like"/>
</dbReference>
<keyword evidence="3" id="KW-0731">Sigma factor</keyword>
<dbReference type="NCBIfam" id="TIGR02937">
    <property type="entry name" value="sigma70-ECF"/>
    <property type="match status" value="1"/>
</dbReference>
<dbReference type="InterPro" id="IPR013324">
    <property type="entry name" value="RNA_pol_sigma_r3/r4-like"/>
</dbReference>
<dbReference type="InterPro" id="IPR007627">
    <property type="entry name" value="RNA_pol_sigma70_r2"/>
</dbReference>
<dbReference type="NCBIfam" id="TIGR02985">
    <property type="entry name" value="Sig70_bacteroi1"/>
    <property type="match status" value="1"/>
</dbReference>
<dbReference type="GO" id="GO:0016987">
    <property type="term" value="F:sigma factor activity"/>
    <property type="evidence" value="ECO:0007669"/>
    <property type="project" value="UniProtKB-KW"/>
</dbReference>
<reference evidence="7 8" key="1">
    <citation type="submission" date="2019-03" db="EMBL/GenBank/DDBJ databases">
        <title>Genomic Encyclopedia of Type Strains, Phase IV (KMG-IV): sequencing the most valuable type-strain genomes for metagenomic binning, comparative biology and taxonomic classification.</title>
        <authorList>
            <person name="Goeker M."/>
        </authorList>
    </citation>
    <scope>NUCLEOTIDE SEQUENCE [LARGE SCALE GENOMIC DNA]</scope>
    <source>
        <strain evidence="7 8">DSM 23917</strain>
    </source>
</reference>
<name>A0A4R2LR39_9BACE</name>
<dbReference type="GO" id="GO:0006352">
    <property type="term" value="P:DNA-templated transcription initiation"/>
    <property type="evidence" value="ECO:0007669"/>
    <property type="project" value="InterPro"/>
</dbReference>
<comment type="caution">
    <text evidence="7">The sequence shown here is derived from an EMBL/GenBank/DDBJ whole genome shotgun (WGS) entry which is preliminary data.</text>
</comment>
<evidence type="ECO:0000256" key="4">
    <source>
        <dbReference type="ARBA" id="ARBA00023163"/>
    </source>
</evidence>
<evidence type="ECO:0000313" key="7">
    <source>
        <dbReference type="EMBL" id="TCO96481.1"/>
    </source>
</evidence>
<gene>
    <name evidence="7" type="ORF">EV202_101253</name>
</gene>
<dbReference type="Gene3D" id="1.10.1740.10">
    <property type="match status" value="1"/>
</dbReference>
<evidence type="ECO:0000259" key="6">
    <source>
        <dbReference type="Pfam" id="PF08281"/>
    </source>
</evidence>
<dbReference type="AlphaFoldDB" id="A0A4R2LR39"/>
<protein>
    <submittedName>
        <fullName evidence="7">RNA polymerase sigma-70 factor (ECF subfamily)</fullName>
    </submittedName>
</protein>
<keyword evidence="2" id="KW-0805">Transcription regulation</keyword>
<proteinExistence type="inferred from homology"/>
<feature type="domain" description="RNA polymerase sigma-70 region 2" evidence="5">
    <location>
        <begin position="21"/>
        <end position="86"/>
    </location>
</feature>
<evidence type="ECO:0000313" key="8">
    <source>
        <dbReference type="Proteomes" id="UP000295600"/>
    </source>
</evidence>
<dbReference type="InterPro" id="IPR014284">
    <property type="entry name" value="RNA_pol_sigma-70_dom"/>
</dbReference>
<dbReference type="InterPro" id="IPR013325">
    <property type="entry name" value="RNA_pol_sigma_r2"/>
</dbReference>
<organism evidence="7 8">
    <name type="scientific">Prevotella heparinolytica</name>
    <dbReference type="NCBI Taxonomy" id="28113"/>
    <lineage>
        <taxon>Bacteria</taxon>
        <taxon>Pseudomonadati</taxon>
        <taxon>Bacteroidota</taxon>
        <taxon>Bacteroidia</taxon>
        <taxon>Bacteroidales</taxon>
        <taxon>Bacteroidaceae</taxon>
        <taxon>Bacteroides</taxon>
    </lineage>
</organism>
<dbReference type="CDD" id="cd06171">
    <property type="entry name" value="Sigma70_r4"/>
    <property type="match status" value="1"/>
</dbReference>
<dbReference type="GO" id="GO:0003677">
    <property type="term" value="F:DNA binding"/>
    <property type="evidence" value="ECO:0007669"/>
    <property type="project" value="InterPro"/>
</dbReference>
<dbReference type="RefSeq" id="WP_131924826.1">
    <property type="nucleotide sequence ID" value="NZ_SLXB01000001.1"/>
</dbReference>
<dbReference type="InterPro" id="IPR013249">
    <property type="entry name" value="RNA_pol_sigma70_r4_t2"/>
</dbReference>
<dbReference type="Proteomes" id="UP000295600">
    <property type="component" value="Unassembled WGS sequence"/>
</dbReference>
<evidence type="ECO:0000259" key="5">
    <source>
        <dbReference type="Pfam" id="PF04542"/>
    </source>
</evidence>
<feature type="domain" description="RNA polymerase sigma factor 70 region 4 type 2" evidence="6">
    <location>
        <begin position="118"/>
        <end position="170"/>
    </location>
</feature>
<dbReference type="SUPFAM" id="SSF88946">
    <property type="entry name" value="Sigma2 domain of RNA polymerase sigma factors"/>
    <property type="match status" value="1"/>
</dbReference>
<accession>A0A4R2LR39</accession>
<dbReference type="Gene3D" id="1.10.10.10">
    <property type="entry name" value="Winged helix-like DNA-binding domain superfamily/Winged helix DNA-binding domain"/>
    <property type="match status" value="1"/>
</dbReference>
<evidence type="ECO:0000256" key="1">
    <source>
        <dbReference type="ARBA" id="ARBA00010641"/>
    </source>
</evidence>
<dbReference type="EMBL" id="SLXB01000001">
    <property type="protein sequence ID" value="TCO96481.1"/>
    <property type="molecule type" value="Genomic_DNA"/>
</dbReference>
<evidence type="ECO:0000256" key="2">
    <source>
        <dbReference type="ARBA" id="ARBA00023015"/>
    </source>
</evidence>
<evidence type="ECO:0000256" key="3">
    <source>
        <dbReference type="ARBA" id="ARBA00023082"/>
    </source>
</evidence>
<sequence>MEEALLITRLRNGSYSAFNTLYRMYAKRLYAYCLQFTKSAEESCDIVQETFVKLWENRNKLQDCPSIRPLLFAIAKNDLINAYKRRINSPAYEDYVCFQDALKDEDTHLHIEYQEFLDNVEKAIGKLSPSQQKVIRLSRFQNLSNKEIATQTGLSEQTVKNQLSIGLKKLRELITEFISLALPLLLVN</sequence>
<dbReference type="Pfam" id="PF08281">
    <property type="entry name" value="Sigma70_r4_2"/>
    <property type="match status" value="1"/>
</dbReference>
<dbReference type="PANTHER" id="PTHR43133">
    <property type="entry name" value="RNA POLYMERASE ECF-TYPE SIGMA FACTO"/>
    <property type="match status" value="1"/>
</dbReference>
<dbReference type="Pfam" id="PF04542">
    <property type="entry name" value="Sigma70_r2"/>
    <property type="match status" value="1"/>
</dbReference>
<dbReference type="SUPFAM" id="SSF88659">
    <property type="entry name" value="Sigma3 and sigma4 domains of RNA polymerase sigma factors"/>
    <property type="match status" value="1"/>
</dbReference>
<keyword evidence="4" id="KW-0804">Transcription</keyword>
<dbReference type="PANTHER" id="PTHR43133:SF46">
    <property type="entry name" value="RNA POLYMERASE SIGMA-70 FACTOR ECF SUBFAMILY"/>
    <property type="match status" value="1"/>
</dbReference>